<dbReference type="Proteomes" id="UP001177003">
    <property type="component" value="Chromosome 8"/>
</dbReference>
<dbReference type="PANTHER" id="PTHR35741:SF1">
    <property type="entry name" value="FACTOR CWC22-LIKE PROTEIN, PUTATIVE (DUF3245)-RELATED"/>
    <property type="match status" value="1"/>
</dbReference>
<evidence type="ECO:0000313" key="2">
    <source>
        <dbReference type="EMBL" id="CAI9298529.1"/>
    </source>
</evidence>
<reference evidence="2" key="1">
    <citation type="submission" date="2023-04" db="EMBL/GenBank/DDBJ databases">
        <authorList>
            <person name="Vijverberg K."/>
            <person name="Xiong W."/>
            <person name="Schranz E."/>
        </authorList>
    </citation>
    <scope>NUCLEOTIDE SEQUENCE</scope>
</reference>
<dbReference type="AlphaFoldDB" id="A0AA35ZTC7"/>
<feature type="compositionally biased region" description="Basic and acidic residues" evidence="1">
    <location>
        <begin position="79"/>
        <end position="88"/>
    </location>
</feature>
<feature type="region of interest" description="Disordered" evidence="1">
    <location>
        <begin position="263"/>
        <end position="309"/>
    </location>
</feature>
<evidence type="ECO:0008006" key="4">
    <source>
        <dbReference type="Google" id="ProtNLM"/>
    </source>
</evidence>
<accession>A0AA35ZTC7</accession>
<dbReference type="PANTHER" id="PTHR35741">
    <property type="entry name" value="FACTOR CWC22-LIKE PROTEIN, PUTATIVE (DUF3245)-RELATED"/>
    <property type="match status" value="1"/>
</dbReference>
<evidence type="ECO:0000256" key="1">
    <source>
        <dbReference type="SAM" id="MobiDB-lite"/>
    </source>
</evidence>
<gene>
    <name evidence="2" type="ORF">LSALG_LOCUS37286</name>
</gene>
<keyword evidence="3" id="KW-1185">Reference proteome</keyword>
<dbReference type="Pfam" id="PF11595">
    <property type="entry name" value="DUF3245"/>
    <property type="match status" value="1"/>
</dbReference>
<protein>
    <recommendedName>
        <fullName evidence="4">RIN4 pathogenic type III effector avirulence factor Avr cleavage site domain-containing protein</fullName>
    </recommendedName>
</protein>
<name>A0AA35ZTC7_LACSI</name>
<dbReference type="InterPro" id="IPR021641">
    <property type="entry name" value="DUF3245"/>
</dbReference>
<dbReference type="EMBL" id="OX465084">
    <property type="protein sequence ID" value="CAI9298529.1"/>
    <property type="molecule type" value="Genomic_DNA"/>
</dbReference>
<proteinExistence type="predicted"/>
<sequence length="309" mass="34890">MKHYSRNHIPAFGSWDFNDDLQFTQCFESARQAGLIRCSYSGDRDLYVAGDLYENNIVTPAIIVAPRRRVTRYPKEAKKVYDGDKKEPPNPVSVATPTGAWSKQAKPMAVDEDLYKISPELLRLKPRRKRWGLFSTCISIFTSRRASVTWWEETASSDTSHPVHQSSSSFLIPASKVAMSTEELSKKNSHSELVKLNSAFKLAEKWVNNMTRTTDEKSTRVVLEARPPGLGIGAVVPRQQKVGLSNDPVERKLHSQLDAQKRKFAKMAEESQPTNKDDESSDEDDEPQSRTQAFVKKKMTVLPSSSQKN</sequence>
<evidence type="ECO:0000313" key="3">
    <source>
        <dbReference type="Proteomes" id="UP001177003"/>
    </source>
</evidence>
<feature type="region of interest" description="Disordered" evidence="1">
    <location>
        <begin position="79"/>
        <end position="99"/>
    </location>
</feature>
<organism evidence="2 3">
    <name type="scientific">Lactuca saligna</name>
    <name type="common">Willowleaf lettuce</name>
    <dbReference type="NCBI Taxonomy" id="75948"/>
    <lineage>
        <taxon>Eukaryota</taxon>
        <taxon>Viridiplantae</taxon>
        <taxon>Streptophyta</taxon>
        <taxon>Embryophyta</taxon>
        <taxon>Tracheophyta</taxon>
        <taxon>Spermatophyta</taxon>
        <taxon>Magnoliopsida</taxon>
        <taxon>eudicotyledons</taxon>
        <taxon>Gunneridae</taxon>
        <taxon>Pentapetalae</taxon>
        <taxon>asterids</taxon>
        <taxon>campanulids</taxon>
        <taxon>Asterales</taxon>
        <taxon>Asteraceae</taxon>
        <taxon>Cichorioideae</taxon>
        <taxon>Cichorieae</taxon>
        <taxon>Lactucinae</taxon>
        <taxon>Lactuca</taxon>
    </lineage>
</organism>